<dbReference type="InterPro" id="IPR035965">
    <property type="entry name" value="PAS-like_dom_sf"/>
</dbReference>
<feature type="domain" description="PAC" evidence="11">
    <location>
        <begin position="361"/>
        <end position="413"/>
    </location>
</feature>
<dbReference type="InterPro" id="IPR001610">
    <property type="entry name" value="PAC"/>
</dbReference>
<dbReference type="Pfam" id="PF00072">
    <property type="entry name" value="Response_reg"/>
    <property type="match status" value="1"/>
</dbReference>
<dbReference type="Pfam" id="PF13426">
    <property type="entry name" value="PAS_9"/>
    <property type="match status" value="1"/>
</dbReference>
<dbReference type="SUPFAM" id="SSF55874">
    <property type="entry name" value="ATPase domain of HSP90 chaperone/DNA topoisomerase II/histidine kinase"/>
    <property type="match status" value="1"/>
</dbReference>
<dbReference type="Pfam" id="PF25487">
    <property type="entry name" value="ETR1_N"/>
    <property type="match status" value="1"/>
</dbReference>
<dbReference type="InterPro" id="IPR003661">
    <property type="entry name" value="HisK_dim/P_dom"/>
</dbReference>
<dbReference type="SUPFAM" id="SSF55785">
    <property type="entry name" value="PYP-like sensor domain (PAS domain)"/>
    <property type="match status" value="2"/>
</dbReference>
<keyword evidence="7" id="KW-0812">Transmembrane</keyword>
<dbReference type="InterPro" id="IPR001789">
    <property type="entry name" value="Sig_transdc_resp-reg_receiver"/>
</dbReference>
<dbReference type="Gene3D" id="1.10.287.130">
    <property type="match status" value="1"/>
</dbReference>
<evidence type="ECO:0000313" key="13">
    <source>
        <dbReference type="Proteomes" id="UP000830116"/>
    </source>
</evidence>
<dbReference type="InterPro" id="IPR000014">
    <property type="entry name" value="PAS"/>
</dbReference>
<dbReference type="EC" id="2.7.13.3" evidence="2"/>
<evidence type="ECO:0000313" key="12">
    <source>
        <dbReference type="EMBL" id="UOF01889.1"/>
    </source>
</evidence>
<evidence type="ECO:0000259" key="11">
    <source>
        <dbReference type="PROSITE" id="PS50113"/>
    </source>
</evidence>
<feature type="domain" description="PAS" evidence="10">
    <location>
        <begin position="287"/>
        <end position="358"/>
    </location>
</feature>
<keyword evidence="4" id="KW-0808">Transferase</keyword>
<dbReference type="EMBL" id="CP093442">
    <property type="protein sequence ID" value="UOF01889.1"/>
    <property type="molecule type" value="Genomic_DNA"/>
</dbReference>
<dbReference type="SMART" id="SM00387">
    <property type="entry name" value="HATPase_c"/>
    <property type="match status" value="1"/>
</dbReference>
<feature type="domain" description="PAC" evidence="11">
    <location>
        <begin position="234"/>
        <end position="286"/>
    </location>
</feature>
<evidence type="ECO:0000256" key="6">
    <source>
        <dbReference type="PROSITE-ProRule" id="PRU00169"/>
    </source>
</evidence>
<feature type="transmembrane region" description="Helical" evidence="7">
    <location>
        <begin position="20"/>
        <end position="52"/>
    </location>
</feature>
<dbReference type="InterPro" id="IPR011006">
    <property type="entry name" value="CheY-like_superfamily"/>
</dbReference>
<dbReference type="Gene3D" id="3.40.50.2300">
    <property type="match status" value="1"/>
</dbReference>
<dbReference type="PROSITE" id="PS50109">
    <property type="entry name" value="HIS_KIN"/>
    <property type="match status" value="1"/>
</dbReference>
<dbReference type="SUPFAM" id="SSF47384">
    <property type="entry name" value="Homodimeric domain of signal transducing histidine kinase"/>
    <property type="match status" value="1"/>
</dbReference>
<dbReference type="InterPro" id="IPR058544">
    <property type="entry name" value="ETR1_N"/>
</dbReference>
<dbReference type="Proteomes" id="UP000830116">
    <property type="component" value="Chromosome"/>
</dbReference>
<evidence type="ECO:0000256" key="7">
    <source>
        <dbReference type="SAM" id="Phobius"/>
    </source>
</evidence>
<evidence type="ECO:0000256" key="2">
    <source>
        <dbReference type="ARBA" id="ARBA00012438"/>
    </source>
</evidence>
<dbReference type="InterPro" id="IPR036097">
    <property type="entry name" value="HisK_dim/P_sf"/>
</dbReference>
<dbReference type="PRINTS" id="PR00344">
    <property type="entry name" value="BCTRLSENSOR"/>
</dbReference>
<accession>A0ABY4CBS2</accession>
<evidence type="ECO:0000256" key="3">
    <source>
        <dbReference type="ARBA" id="ARBA00022553"/>
    </source>
</evidence>
<dbReference type="SUPFAM" id="SSF52172">
    <property type="entry name" value="CheY-like"/>
    <property type="match status" value="1"/>
</dbReference>
<evidence type="ECO:0000256" key="4">
    <source>
        <dbReference type="ARBA" id="ARBA00022679"/>
    </source>
</evidence>
<dbReference type="InterPro" id="IPR004358">
    <property type="entry name" value="Sig_transdc_His_kin-like_C"/>
</dbReference>
<feature type="domain" description="Histidine kinase" evidence="8">
    <location>
        <begin position="431"/>
        <end position="656"/>
    </location>
</feature>
<evidence type="ECO:0000256" key="5">
    <source>
        <dbReference type="ARBA" id="ARBA00022777"/>
    </source>
</evidence>
<evidence type="ECO:0000256" key="1">
    <source>
        <dbReference type="ARBA" id="ARBA00000085"/>
    </source>
</evidence>
<dbReference type="CDD" id="cd00130">
    <property type="entry name" value="PAS"/>
    <property type="match status" value="2"/>
</dbReference>
<reference evidence="12" key="1">
    <citation type="submission" date="2022-03" db="EMBL/GenBank/DDBJ databases">
        <title>Genome Identification and Characterization of new species Bdellovibrio reynosense LBG001 sp. nov. from a Mexico soil sample.</title>
        <authorList>
            <person name="Camilli A."/>
            <person name="Ajao Y."/>
            <person name="Guo X."/>
        </authorList>
    </citation>
    <scope>NUCLEOTIDE SEQUENCE</scope>
    <source>
        <strain evidence="12">LBG001</strain>
    </source>
</reference>
<dbReference type="SMART" id="SM00388">
    <property type="entry name" value="HisKA"/>
    <property type="match status" value="1"/>
</dbReference>
<evidence type="ECO:0000259" key="9">
    <source>
        <dbReference type="PROSITE" id="PS50110"/>
    </source>
</evidence>
<comment type="catalytic activity">
    <reaction evidence="1">
        <text>ATP + protein L-histidine = ADP + protein N-phospho-L-histidine.</text>
        <dbReference type="EC" id="2.7.13.3"/>
    </reaction>
</comment>
<evidence type="ECO:0000259" key="8">
    <source>
        <dbReference type="PROSITE" id="PS50109"/>
    </source>
</evidence>
<dbReference type="CDD" id="cd00082">
    <property type="entry name" value="HisKA"/>
    <property type="match status" value="1"/>
</dbReference>
<feature type="transmembrane region" description="Helical" evidence="7">
    <location>
        <begin position="90"/>
        <end position="111"/>
    </location>
</feature>
<dbReference type="PANTHER" id="PTHR43047">
    <property type="entry name" value="TWO-COMPONENT HISTIDINE PROTEIN KINASE"/>
    <property type="match status" value="1"/>
</dbReference>
<organism evidence="12 13">
    <name type="scientific">Bdellovibrio reynosensis</name>
    <dbReference type="NCBI Taxonomy" id="2835041"/>
    <lineage>
        <taxon>Bacteria</taxon>
        <taxon>Pseudomonadati</taxon>
        <taxon>Bdellovibrionota</taxon>
        <taxon>Bdellovibrionia</taxon>
        <taxon>Bdellovibrionales</taxon>
        <taxon>Pseudobdellovibrionaceae</taxon>
        <taxon>Bdellovibrio</taxon>
    </lineage>
</organism>
<gene>
    <name evidence="12" type="ORF">MNR06_02835</name>
</gene>
<dbReference type="Pfam" id="PF02518">
    <property type="entry name" value="HATPase_c"/>
    <property type="match status" value="1"/>
</dbReference>
<dbReference type="SMART" id="SM00086">
    <property type="entry name" value="PAC"/>
    <property type="match status" value="2"/>
</dbReference>
<dbReference type="PROSITE" id="PS50113">
    <property type="entry name" value="PAC"/>
    <property type="match status" value="2"/>
</dbReference>
<dbReference type="SMART" id="SM00091">
    <property type="entry name" value="PAS"/>
    <property type="match status" value="2"/>
</dbReference>
<keyword evidence="3 6" id="KW-0597">Phosphoprotein</keyword>
<keyword evidence="7" id="KW-1133">Transmembrane helix</keyword>
<dbReference type="RefSeq" id="WP_243538509.1">
    <property type="nucleotide sequence ID" value="NZ_CP093442.1"/>
</dbReference>
<dbReference type="PROSITE" id="PS50112">
    <property type="entry name" value="PAS"/>
    <property type="match status" value="1"/>
</dbReference>
<keyword evidence="7" id="KW-0472">Membrane</keyword>
<keyword evidence="13" id="KW-1185">Reference proteome</keyword>
<feature type="modified residue" description="4-aspartylphosphate" evidence="6">
    <location>
        <position position="737"/>
    </location>
</feature>
<dbReference type="CDD" id="cd17546">
    <property type="entry name" value="REC_hyHK_CKI1_RcsC-like"/>
    <property type="match status" value="1"/>
</dbReference>
<dbReference type="CDD" id="cd16922">
    <property type="entry name" value="HATPase_EvgS-ArcB-TorS-like"/>
    <property type="match status" value="1"/>
</dbReference>
<dbReference type="InterPro" id="IPR036890">
    <property type="entry name" value="HATPase_C_sf"/>
</dbReference>
<evidence type="ECO:0000259" key="10">
    <source>
        <dbReference type="PROSITE" id="PS50112"/>
    </source>
</evidence>
<proteinExistence type="predicted"/>
<dbReference type="PROSITE" id="PS50110">
    <property type="entry name" value="RESPONSE_REGULATORY"/>
    <property type="match status" value="1"/>
</dbReference>
<dbReference type="NCBIfam" id="TIGR00229">
    <property type="entry name" value="sensory_box"/>
    <property type="match status" value="2"/>
</dbReference>
<feature type="transmembrane region" description="Helical" evidence="7">
    <location>
        <begin position="59"/>
        <end position="78"/>
    </location>
</feature>
<sequence length="814" mass="91590">MNSFWDFFSEQNFMPHGHCFLWQPILLGIHAISDLLIGLAYLAISLSLYFIVKRIRIPFSAVMLAFGTFIGACGLTHFMEIWNLWYTDYWASGFVKIVTAAASVITSIWLIKLRPQIFTVAEAAKLAEQRRLDLEAITADLETRVEQRTRELNLSKIETEQGARSLRVVIDALPSLMAAVDPWERYEIVNEAYANWMNKDQEFILGKTLSEIMPSDLYMRIKPHFLKALQGEQQKFEIEVFYPGKGLRYVQANYMPVFDRDQKVVRVILLINDLTEQRKAYEEIKRSENQFRSYFELGGTGSFELDAPTGKFINVNEKFSAISGYSKNELLKMNLEDLVPTEDLTERRQRYHGILLDTESPTSEFTYVRKDGGRFWALVSATVVRNESGTPIRVIGTLQDISKQKETEQELALAKAKAEAANEAKSAFLANMSHEIRTPLGAMIGFAQLLIEDPASPSQQTNHLLTIKRNGEQLFNIINEILDISKVEANKLEIEKQNFSLQETLDDVGALLGFKAQEKGLSFSIQPVSDLPKNIFSDYTRFRQILINIIGNAIKFTEKGSVDVAVQLFLNDKKGESSFLEVIVKDTGPGISNEKRQNLFQPFTQADASMSRKFGGTGLGLYLSRQLARALGGDVILKESSPGKGSTFVVRIDIGEVDKLSLGGPRIVSHFASTRTPRTSYGRVDGAKVVTVDDSSDNLELVYRFLTMAGATVTCFDSAEKAIDYLEGTEVDVVFMDLQMPILNGYEAVEILRKKGYRRPILALTAHAMKGERERCIKAGFSDYLVKPISRSDLIKMVKVYGEKFPEPGPDVVL</sequence>
<dbReference type="InterPro" id="IPR003594">
    <property type="entry name" value="HATPase_dom"/>
</dbReference>
<dbReference type="InterPro" id="IPR013656">
    <property type="entry name" value="PAS_4"/>
</dbReference>
<dbReference type="SMART" id="SM00448">
    <property type="entry name" value="REC"/>
    <property type="match status" value="1"/>
</dbReference>
<dbReference type="Gene3D" id="3.30.565.10">
    <property type="entry name" value="Histidine kinase-like ATPase, C-terminal domain"/>
    <property type="match status" value="1"/>
</dbReference>
<dbReference type="Pfam" id="PF08448">
    <property type="entry name" value="PAS_4"/>
    <property type="match status" value="1"/>
</dbReference>
<dbReference type="Pfam" id="PF00512">
    <property type="entry name" value="HisKA"/>
    <property type="match status" value="1"/>
</dbReference>
<feature type="domain" description="Response regulatory" evidence="9">
    <location>
        <begin position="688"/>
        <end position="802"/>
    </location>
</feature>
<name>A0ABY4CBS2_9BACT</name>
<keyword evidence="5" id="KW-0418">Kinase</keyword>
<protein>
    <recommendedName>
        <fullName evidence="2">histidine kinase</fullName>
        <ecNumber evidence="2">2.7.13.3</ecNumber>
    </recommendedName>
</protein>
<dbReference type="InterPro" id="IPR005467">
    <property type="entry name" value="His_kinase_dom"/>
</dbReference>
<dbReference type="InterPro" id="IPR000700">
    <property type="entry name" value="PAS-assoc_C"/>
</dbReference>
<dbReference type="Gene3D" id="3.30.450.20">
    <property type="entry name" value="PAS domain"/>
    <property type="match status" value="2"/>
</dbReference>
<dbReference type="PANTHER" id="PTHR43047:SF72">
    <property type="entry name" value="OSMOSENSING HISTIDINE PROTEIN KINASE SLN1"/>
    <property type="match status" value="1"/>
</dbReference>